<dbReference type="Proteomes" id="UP000286063">
    <property type="component" value="Unassembled WGS sequence"/>
</dbReference>
<name>A0A413IIC7_9BACT</name>
<evidence type="ECO:0000313" key="5">
    <source>
        <dbReference type="Proteomes" id="UP000286063"/>
    </source>
</evidence>
<evidence type="ECO:0000313" key="2">
    <source>
        <dbReference type="EMBL" id="RGY12049.1"/>
    </source>
</evidence>
<dbReference type="EMBL" id="QSCR01000047">
    <property type="protein sequence ID" value="RGY12049.1"/>
    <property type="molecule type" value="Genomic_DNA"/>
</dbReference>
<sequence>MKLRKTKIVLDADVIIHFMEADRFSMLPEIFPEYEYLILDVVYHEIAKNSQTKNFIDKYLHFFSKLRVETFVPKGESMKEYFLLQRTLGKGESACMVYCKDNRDVLGSSNLKDIQRYCSENRIIYLTTLDFLYYAYCRGKMTEQECLVFMRAVNNAGSKLPVVDITRYTCNVHI</sequence>
<evidence type="ECO:0000313" key="3">
    <source>
        <dbReference type="EMBL" id="RHM40850.1"/>
    </source>
</evidence>
<dbReference type="EMBL" id="CP069450">
    <property type="protein sequence ID" value="QRO50002.1"/>
    <property type="molecule type" value="Genomic_DNA"/>
</dbReference>
<dbReference type="OrthoDB" id="793116at2"/>
<dbReference type="GeneID" id="93097243"/>
<proteinExistence type="predicted"/>
<dbReference type="Proteomes" id="UP000654720">
    <property type="component" value="Chromosome"/>
</dbReference>
<evidence type="ECO:0000313" key="4">
    <source>
        <dbReference type="Proteomes" id="UP000286038"/>
    </source>
</evidence>
<keyword evidence="6" id="KW-1185">Reference proteome</keyword>
<evidence type="ECO:0008006" key="7">
    <source>
        <dbReference type="Google" id="ProtNLM"/>
    </source>
</evidence>
<evidence type="ECO:0000313" key="1">
    <source>
        <dbReference type="EMBL" id="QRO50002.1"/>
    </source>
</evidence>
<dbReference type="RefSeq" id="WP_027201738.1">
    <property type="nucleotide sequence ID" value="NZ_CABJDM010000026.1"/>
</dbReference>
<protein>
    <recommendedName>
        <fullName evidence="7">PIN domain-containing protein</fullName>
    </recommendedName>
</protein>
<dbReference type="EMBL" id="QRPV01000026">
    <property type="protein sequence ID" value="RHM40850.1"/>
    <property type="molecule type" value="Genomic_DNA"/>
</dbReference>
<reference evidence="1 6" key="2">
    <citation type="submission" date="2021-02" db="EMBL/GenBank/DDBJ databases">
        <title>FDA dAtabase for Regulatory Grade micrObial Sequences (FDA-ARGOS): Supporting development and validation of Infectious Disease Dx tests.</title>
        <authorList>
            <person name="Carlson P."/>
            <person name="Fischbach M."/>
            <person name="Hastie J."/>
            <person name="Bilen M."/>
            <person name="Cheng A."/>
            <person name="Tallon L."/>
            <person name="Sadzewicz L."/>
            <person name="Zhao X."/>
            <person name="Boylan J."/>
            <person name="Ott S."/>
            <person name="Bowen H."/>
            <person name="Vavikolanu K."/>
            <person name="Mehta A."/>
            <person name="Aluvathingal J."/>
            <person name="Nadendla S."/>
            <person name="Yan Y."/>
            <person name="Sichtig H."/>
        </authorList>
    </citation>
    <scope>NUCLEOTIDE SEQUENCE [LARGE SCALE GENOMIC DNA]</scope>
    <source>
        <strain evidence="1 6">FDAARGOS_1229</strain>
    </source>
</reference>
<dbReference type="AlphaFoldDB" id="A0A413IIC7"/>
<dbReference type="Proteomes" id="UP000286038">
    <property type="component" value="Unassembled WGS sequence"/>
</dbReference>
<accession>A0A413IIC7</accession>
<reference evidence="4 5" key="1">
    <citation type="submission" date="2018-08" db="EMBL/GenBank/DDBJ databases">
        <title>A genome reference for cultivated species of the human gut microbiota.</title>
        <authorList>
            <person name="Zou Y."/>
            <person name="Xue W."/>
            <person name="Luo G."/>
        </authorList>
    </citation>
    <scope>NUCLEOTIDE SEQUENCE [LARGE SCALE GENOMIC DNA]</scope>
    <source>
        <strain evidence="3 4">AF34-33</strain>
        <strain evidence="2 5">OF02-7</strain>
    </source>
</reference>
<evidence type="ECO:0000313" key="6">
    <source>
        <dbReference type="Proteomes" id="UP000654720"/>
    </source>
</evidence>
<organism evidence="2 5">
    <name type="scientific">Butyricimonas virosa</name>
    <dbReference type="NCBI Taxonomy" id="544645"/>
    <lineage>
        <taxon>Bacteria</taxon>
        <taxon>Pseudomonadati</taxon>
        <taxon>Bacteroidota</taxon>
        <taxon>Bacteroidia</taxon>
        <taxon>Bacteroidales</taxon>
        <taxon>Odoribacteraceae</taxon>
        <taxon>Butyricimonas</taxon>
    </lineage>
</organism>
<gene>
    <name evidence="3" type="ORF">DWZ68_15160</name>
    <name evidence="2" type="ORF">DXA50_18400</name>
    <name evidence="1" type="ORF">I6J59_19400</name>
</gene>